<proteinExistence type="predicted"/>
<dbReference type="PANTHER" id="PTHR33395:SF22">
    <property type="entry name" value="REVERSE TRANSCRIPTASE DOMAIN-CONTAINING PROTEIN"/>
    <property type="match status" value="1"/>
</dbReference>
<protein>
    <submittedName>
        <fullName evidence="1">Uncharacterized protein</fullName>
    </submittedName>
</protein>
<dbReference type="GO" id="GO:0031012">
    <property type="term" value="C:extracellular matrix"/>
    <property type="evidence" value="ECO:0007669"/>
    <property type="project" value="TreeGrafter"/>
</dbReference>
<sequence>MVPDRMYTQVLRQLADAFAKPVSIIFERLQQSVQKKANVTPIFKKGKKEDLGNYRQVSPISIPGKVMEQLILETIYTHMKVKKGGLTEN</sequence>
<comment type="caution">
    <text evidence="1">The sequence shown here is derived from an EMBL/GenBank/DDBJ whole genome shotgun (WGS) entry which is preliminary data.</text>
</comment>
<dbReference type="AlphaFoldDB" id="A0AAN7P5L1"/>
<accession>A0AAN7P5L1</accession>
<dbReference type="PANTHER" id="PTHR33395">
    <property type="entry name" value="TRANSCRIPTASE, PUTATIVE-RELATED-RELATED"/>
    <property type="match status" value="1"/>
</dbReference>
<dbReference type="Proteomes" id="UP001333110">
    <property type="component" value="Unassembled WGS sequence"/>
</dbReference>
<name>A0AAN7P5L1_MYCAM</name>
<keyword evidence="2" id="KW-1185">Reference proteome</keyword>
<dbReference type="EMBL" id="JAUNZN010000002">
    <property type="protein sequence ID" value="KAK4827122.1"/>
    <property type="molecule type" value="Genomic_DNA"/>
</dbReference>
<gene>
    <name evidence="1" type="ORF">QYF61_014385</name>
</gene>
<reference evidence="1 2" key="1">
    <citation type="journal article" date="2023" name="J. Hered.">
        <title>Chromosome-level genome of the wood stork (Mycteria americana) provides insight into avian chromosome evolution.</title>
        <authorList>
            <person name="Flamio R. Jr."/>
            <person name="Ramstad K.M."/>
        </authorList>
    </citation>
    <scope>NUCLEOTIDE SEQUENCE [LARGE SCALE GENOMIC DNA]</scope>
    <source>
        <strain evidence="1">JAX WOST 10</strain>
    </source>
</reference>
<dbReference type="GO" id="GO:0061343">
    <property type="term" value="P:cell adhesion involved in heart morphogenesis"/>
    <property type="evidence" value="ECO:0007669"/>
    <property type="project" value="TreeGrafter"/>
</dbReference>
<evidence type="ECO:0000313" key="1">
    <source>
        <dbReference type="EMBL" id="KAK4827122.1"/>
    </source>
</evidence>
<organism evidence="1 2">
    <name type="scientific">Mycteria americana</name>
    <name type="common">Wood stork</name>
    <dbReference type="NCBI Taxonomy" id="33587"/>
    <lineage>
        <taxon>Eukaryota</taxon>
        <taxon>Metazoa</taxon>
        <taxon>Chordata</taxon>
        <taxon>Craniata</taxon>
        <taxon>Vertebrata</taxon>
        <taxon>Euteleostomi</taxon>
        <taxon>Archelosauria</taxon>
        <taxon>Archosauria</taxon>
        <taxon>Dinosauria</taxon>
        <taxon>Saurischia</taxon>
        <taxon>Theropoda</taxon>
        <taxon>Coelurosauria</taxon>
        <taxon>Aves</taxon>
        <taxon>Neognathae</taxon>
        <taxon>Neoaves</taxon>
        <taxon>Aequornithes</taxon>
        <taxon>Ciconiiformes</taxon>
        <taxon>Ciconiidae</taxon>
        <taxon>Mycteria</taxon>
    </lineage>
</organism>
<dbReference type="GO" id="GO:0007508">
    <property type="term" value="P:larval heart development"/>
    <property type="evidence" value="ECO:0007669"/>
    <property type="project" value="TreeGrafter"/>
</dbReference>
<evidence type="ECO:0000313" key="2">
    <source>
        <dbReference type="Proteomes" id="UP001333110"/>
    </source>
</evidence>